<keyword evidence="4 5" id="KW-0472">Membrane</keyword>
<evidence type="ECO:0000313" key="6">
    <source>
        <dbReference type="EMBL" id="RXJ85879.1"/>
    </source>
</evidence>
<dbReference type="GO" id="GO:0016020">
    <property type="term" value="C:membrane"/>
    <property type="evidence" value="ECO:0007669"/>
    <property type="project" value="UniProtKB-SubCell"/>
</dbReference>
<name>A0A4Q0ZHD4_9BACT</name>
<proteinExistence type="predicted"/>
<evidence type="ECO:0000256" key="5">
    <source>
        <dbReference type="SAM" id="Phobius"/>
    </source>
</evidence>
<reference evidence="6 7" key="1">
    <citation type="submission" date="2017-10" db="EMBL/GenBank/DDBJ databases">
        <title>Genomics of the genus Arcobacter.</title>
        <authorList>
            <person name="Perez-Cataluna A."/>
            <person name="Figueras M.J."/>
        </authorList>
    </citation>
    <scope>NUCLEOTIDE SEQUENCE [LARGE SCALE GENOMIC DNA]</scope>
    <source>
        <strain evidence="6 7">F26</strain>
    </source>
</reference>
<protein>
    <submittedName>
        <fullName evidence="6">Uncharacterized protein</fullName>
    </submittedName>
</protein>
<dbReference type="OrthoDB" id="1494613at2"/>
<dbReference type="Proteomes" id="UP000290870">
    <property type="component" value="Unassembled WGS sequence"/>
</dbReference>
<accession>A0A4Q0ZHD4</accession>
<feature type="transmembrane region" description="Helical" evidence="5">
    <location>
        <begin position="56"/>
        <end position="80"/>
    </location>
</feature>
<keyword evidence="2 5" id="KW-0812">Transmembrane</keyword>
<gene>
    <name evidence="6" type="ORF">CRU90_01050</name>
</gene>
<evidence type="ECO:0000256" key="1">
    <source>
        <dbReference type="ARBA" id="ARBA00004141"/>
    </source>
</evidence>
<dbReference type="EMBL" id="PDJZ01000001">
    <property type="protein sequence ID" value="RXJ85879.1"/>
    <property type="molecule type" value="Genomic_DNA"/>
</dbReference>
<sequence length="88" mass="9656">MENIYILVGIALFVMGIWGFIVTEHLIQKLISLNIFTSGIFLVFVAITYTNEKASSIAIALVLTGLVVSLAAMALGIMLIRAYYKSEK</sequence>
<dbReference type="Pfam" id="PF00420">
    <property type="entry name" value="Oxidored_q2"/>
    <property type="match status" value="1"/>
</dbReference>
<organism evidence="6 7">
    <name type="scientific">Arcobacter cloacae</name>
    <dbReference type="NCBI Taxonomy" id="1054034"/>
    <lineage>
        <taxon>Bacteria</taxon>
        <taxon>Pseudomonadati</taxon>
        <taxon>Campylobacterota</taxon>
        <taxon>Epsilonproteobacteria</taxon>
        <taxon>Campylobacterales</taxon>
        <taxon>Arcobacteraceae</taxon>
        <taxon>Arcobacter</taxon>
    </lineage>
</organism>
<feature type="transmembrane region" description="Helical" evidence="5">
    <location>
        <begin position="30"/>
        <end position="50"/>
    </location>
</feature>
<evidence type="ECO:0000256" key="4">
    <source>
        <dbReference type="ARBA" id="ARBA00023136"/>
    </source>
</evidence>
<dbReference type="Gene3D" id="1.10.287.3510">
    <property type="match status" value="1"/>
</dbReference>
<dbReference type="InterPro" id="IPR039428">
    <property type="entry name" value="NUOK/Mnh_C1-like"/>
</dbReference>
<evidence type="ECO:0000256" key="3">
    <source>
        <dbReference type="ARBA" id="ARBA00022989"/>
    </source>
</evidence>
<evidence type="ECO:0000256" key="2">
    <source>
        <dbReference type="ARBA" id="ARBA00022692"/>
    </source>
</evidence>
<feature type="transmembrane region" description="Helical" evidence="5">
    <location>
        <begin position="6"/>
        <end position="23"/>
    </location>
</feature>
<dbReference type="AlphaFoldDB" id="A0A4Q0ZHD4"/>
<evidence type="ECO:0000313" key="7">
    <source>
        <dbReference type="Proteomes" id="UP000290870"/>
    </source>
</evidence>
<keyword evidence="3 5" id="KW-1133">Transmembrane helix</keyword>
<comment type="caution">
    <text evidence="6">The sequence shown here is derived from an EMBL/GenBank/DDBJ whole genome shotgun (WGS) entry which is preliminary data.</text>
</comment>
<comment type="subcellular location">
    <subcellularLocation>
        <location evidence="1">Membrane</location>
        <topology evidence="1">Multi-pass membrane protein</topology>
    </subcellularLocation>
</comment>
<dbReference type="RefSeq" id="WP_128985412.1">
    <property type="nucleotide sequence ID" value="NZ_PDJZ01000001.1"/>
</dbReference>